<comment type="similarity">
    <text evidence="1 5">Belongs to the eukaryotic ribosomal protein eL21 family.</text>
</comment>
<dbReference type="Proteomes" id="UP000683213">
    <property type="component" value="Unassembled WGS sequence"/>
</dbReference>
<dbReference type="Pfam" id="PF01157">
    <property type="entry name" value="Ribosomal_L21e"/>
    <property type="match status" value="1"/>
</dbReference>
<evidence type="ECO:0000256" key="5">
    <source>
        <dbReference type="HAMAP-Rule" id="MF_00369"/>
    </source>
</evidence>
<sequence length="98" mass="10735">MSGKKAKGLRAKTRDKFKRKGKITVNQLLQELKSGQTVNIKINSSFHSGIPHHRYHGATAKVIGRKGNAFVVGLRVGKTSRQLVVSPAHLHAVGSERK</sequence>
<evidence type="ECO:0000256" key="1">
    <source>
        <dbReference type="ARBA" id="ARBA00008427"/>
    </source>
</evidence>
<evidence type="ECO:0000256" key="3">
    <source>
        <dbReference type="ARBA" id="ARBA00023274"/>
    </source>
</evidence>
<evidence type="ECO:0000256" key="4">
    <source>
        <dbReference type="ARBA" id="ARBA00035219"/>
    </source>
</evidence>
<dbReference type="GO" id="GO:0005840">
    <property type="term" value="C:ribosome"/>
    <property type="evidence" value="ECO:0007669"/>
    <property type="project" value="UniProtKB-KW"/>
</dbReference>
<evidence type="ECO:0000256" key="2">
    <source>
        <dbReference type="ARBA" id="ARBA00022980"/>
    </source>
</evidence>
<evidence type="ECO:0000313" key="7">
    <source>
        <dbReference type="EMBL" id="MBS3059211.1"/>
    </source>
</evidence>
<protein>
    <recommendedName>
        <fullName evidence="4 5">Large ribosomal subunit protein eL21</fullName>
    </recommendedName>
</protein>
<dbReference type="EMBL" id="JAGVWF010000030">
    <property type="protein sequence ID" value="MBS3059211.1"/>
    <property type="molecule type" value="Genomic_DNA"/>
</dbReference>
<dbReference type="GO" id="GO:0006412">
    <property type="term" value="P:translation"/>
    <property type="evidence" value="ECO:0007669"/>
    <property type="project" value="UniProtKB-UniRule"/>
</dbReference>
<accession>A0A7J4IX69</accession>
<organism evidence="6 8">
    <name type="scientific">Candidatus Iainarchaeum sp</name>
    <dbReference type="NCBI Taxonomy" id="3101447"/>
    <lineage>
        <taxon>Archaea</taxon>
        <taxon>Candidatus Iainarchaeota</taxon>
        <taxon>Candidatus Iainarchaeia</taxon>
        <taxon>Candidatus Iainarchaeales</taxon>
        <taxon>Candidatus Iainarchaeaceae</taxon>
        <taxon>Candidatus Iainarchaeum</taxon>
    </lineage>
</organism>
<comment type="caution">
    <text evidence="6">The sequence shown here is derived from an EMBL/GenBank/DDBJ whole genome shotgun (WGS) entry which is preliminary data.</text>
</comment>
<reference evidence="7" key="3">
    <citation type="submission" date="2021-05" db="EMBL/GenBank/DDBJ databases">
        <title>Protein family content uncovers lineage relationships and bacterial pathway maintenance mechanisms in DPANN archaea.</title>
        <authorList>
            <person name="Castelle C.J."/>
            <person name="Meheust R."/>
            <person name="Jaffe A.L."/>
            <person name="Seitz K."/>
            <person name="Gong X."/>
            <person name="Baker B.J."/>
            <person name="Banfield J.F."/>
        </authorList>
    </citation>
    <scope>NUCLEOTIDE SEQUENCE</scope>
    <source>
        <strain evidence="7">RIFCSPHIGHO2_01_FULL_GW2011_AR10_43_9</strain>
    </source>
</reference>
<dbReference type="InterPro" id="IPR008991">
    <property type="entry name" value="Translation_prot_SH3-like_sf"/>
</dbReference>
<keyword evidence="2 5" id="KW-0689">Ribosomal protein</keyword>
<dbReference type="HAMAP" id="MF_00369">
    <property type="entry name" value="Ribosomal_eL21"/>
    <property type="match status" value="1"/>
</dbReference>
<evidence type="ECO:0000313" key="6">
    <source>
        <dbReference type="EMBL" id="HIH08855.1"/>
    </source>
</evidence>
<name>A0A7J4IX69_9ARCH</name>
<dbReference type="AlphaFoldDB" id="A0A7J4IX69"/>
<reference evidence="7" key="2">
    <citation type="submission" date="2021-03" db="EMBL/GenBank/DDBJ databases">
        <authorList>
            <person name="Jaffe A."/>
        </authorList>
    </citation>
    <scope>NUCLEOTIDE SEQUENCE</scope>
    <source>
        <strain evidence="7">RIFCSPHIGHO2_01_FULL_GW2011_AR10_43_9</strain>
    </source>
</reference>
<dbReference type="EMBL" id="DUFG01000028">
    <property type="protein sequence ID" value="HIH08855.1"/>
    <property type="molecule type" value="Genomic_DNA"/>
</dbReference>
<dbReference type="InterPro" id="IPR036948">
    <property type="entry name" value="Ribosomal_eL21_sf"/>
</dbReference>
<dbReference type="InterPro" id="IPR001147">
    <property type="entry name" value="Ribosomal_eL21"/>
</dbReference>
<gene>
    <name evidence="5" type="primary">rpl21e</name>
    <name evidence="6" type="ORF">HA237_05815</name>
    <name evidence="7" type="ORF">J4224_02175</name>
</gene>
<dbReference type="Gene3D" id="2.30.30.70">
    <property type="entry name" value="Ribosomal protein L21"/>
    <property type="match status" value="1"/>
</dbReference>
<dbReference type="InterPro" id="IPR022856">
    <property type="entry name" value="Ribosomal_eL21_arc"/>
</dbReference>
<dbReference type="GO" id="GO:1990904">
    <property type="term" value="C:ribonucleoprotein complex"/>
    <property type="evidence" value="ECO:0007669"/>
    <property type="project" value="UniProtKB-KW"/>
</dbReference>
<proteinExistence type="inferred from homology"/>
<reference evidence="6" key="1">
    <citation type="journal article" date="2020" name="bioRxiv">
        <title>A rank-normalized archaeal taxonomy based on genome phylogeny resolves widespread incomplete and uneven classifications.</title>
        <authorList>
            <person name="Rinke C."/>
            <person name="Chuvochina M."/>
            <person name="Mussig A.J."/>
            <person name="Chaumeil P.-A."/>
            <person name="Waite D.W."/>
            <person name="Whitman W.B."/>
            <person name="Parks D.H."/>
            <person name="Hugenholtz P."/>
        </authorList>
    </citation>
    <scope>NUCLEOTIDE SEQUENCE</scope>
    <source>
        <strain evidence="6">UBA10011</strain>
    </source>
</reference>
<dbReference type="Proteomes" id="UP000577419">
    <property type="component" value="Unassembled WGS sequence"/>
</dbReference>
<dbReference type="GO" id="GO:0003735">
    <property type="term" value="F:structural constituent of ribosome"/>
    <property type="evidence" value="ECO:0007669"/>
    <property type="project" value="InterPro"/>
</dbReference>
<keyword evidence="3 5" id="KW-0687">Ribonucleoprotein</keyword>
<dbReference type="SUPFAM" id="SSF50104">
    <property type="entry name" value="Translation proteins SH3-like domain"/>
    <property type="match status" value="1"/>
</dbReference>
<dbReference type="PANTHER" id="PTHR20981">
    <property type="entry name" value="60S RIBOSOMAL PROTEIN L21"/>
    <property type="match status" value="1"/>
</dbReference>
<evidence type="ECO:0000313" key="8">
    <source>
        <dbReference type="Proteomes" id="UP000577419"/>
    </source>
</evidence>